<dbReference type="EMBL" id="ML121527">
    <property type="protein sequence ID" value="RPB29816.1"/>
    <property type="molecule type" value="Genomic_DNA"/>
</dbReference>
<evidence type="ECO:0000256" key="3">
    <source>
        <dbReference type="ARBA" id="ARBA00023163"/>
    </source>
</evidence>
<feature type="region of interest" description="Disordered" evidence="5">
    <location>
        <begin position="33"/>
        <end position="73"/>
    </location>
</feature>
<evidence type="ECO:0000256" key="1">
    <source>
        <dbReference type="ARBA" id="ARBA00004123"/>
    </source>
</evidence>
<dbReference type="AlphaFoldDB" id="A0A3N4M3S6"/>
<gene>
    <name evidence="7" type="ORF">L211DRAFT_44590</name>
</gene>
<dbReference type="PANTHER" id="PTHR19304">
    <property type="entry name" value="CYCLIC-AMP RESPONSE ELEMENT BINDING PROTEIN"/>
    <property type="match status" value="1"/>
</dbReference>
<dbReference type="PROSITE" id="PS00036">
    <property type="entry name" value="BZIP_BASIC"/>
    <property type="match status" value="1"/>
</dbReference>
<dbReference type="GO" id="GO:0005634">
    <property type="term" value="C:nucleus"/>
    <property type="evidence" value="ECO:0007669"/>
    <property type="project" value="UniProtKB-SubCell"/>
</dbReference>
<dbReference type="GO" id="GO:0003700">
    <property type="term" value="F:DNA-binding transcription factor activity"/>
    <property type="evidence" value="ECO:0007669"/>
    <property type="project" value="InterPro"/>
</dbReference>
<accession>A0A3N4M3S6</accession>
<evidence type="ECO:0000256" key="5">
    <source>
        <dbReference type="SAM" id="MobiDB-lite"/>
    </source>
</evidence>
<organism evidence="7 8">
    <name type="scientific">Terfezia boudieri ATCC MYA-4762</name>
    <dbReference type="NCBI Taxonomy" id="1051890"/>
    <lineage>
        <taxon>Eukaryota</taxon>
        <taxon>Fungi</taxon>
        <taxon>Dikarya</taxon>
        <taxon>Ascomycota</taxon>
        <taxon>Pezizomycotina</taxon>
        <taxon>Pezizomycetes</taxon>
        <taxon>Pezizales</taxon>
        <taxon>Pezizaceae</taxon>
        <taxon>Terfezia</taxon>
    </lineage>
</organism>
<dbReference type="SUPFAM" id="SSF57959">
    <property type="entry name" value="Leucine zipper domain"/>
    <property type="match status" value="1"/>
</dbReference>
<feature type="compositionally biased region" description="Polar residues" evidence="5">
    <location>
        <begin position="42"/>
        <end position="73"/>
    </location>
</feature>
<feature type="domain" description="BZIP" evidence="6">
    <location>
        <begin position="239"/>
        <end position="302"/>
    </location>
</feature>
<keyword evidence="8" id="KW-1185">Reference proteome</keyword>
<dbReference type="Proteomes" id="UP000267821">
    <property type="component" value="Unassembled WGS sequence"/>
</dbReference>
<dbReference type="SMART" id="SM00338">
    <property type="entry name" value="BRLZ"/>
    <property type="match status" value="1"/>
</dbReference>
<dbReference type="Gene3D" id="1.20.5.170">
    <property type="match status" value="1"/>
</dbReference>
<keyword evidence="4" id="KW-0539">Nucleus</keyword>
<feature type="region of interest" description="Disordered" evidence="5">
    <location>
        <begin position="187"/>
        <end position="253"/>
    </location>
</feature>
<comment type="subcellular location">
    <subcellularLocation>
        <location evidence="1">Nucleus</location>
    </subcellularLocation>
</comment>
<protein>
    <recommendedName>
        <fullName evidence="6">BZIP domain-containing protein</fullName>
    </recommendedName>
</protein>
<dbReference type="OrthoDB" id="295274at2759"/>
<dbReference type="InterPro" id="IPR004827">
    <property type="entry name" value="bZIP"/>
</dbReference>
<feature type="compositionally biased region" description="Basic and acidic residues" evidence="5">
    <location>
        <begin position="229"/>
        <end position="250"/>
    </location>
</feature>
<dbReference type="InterPro" id="IPR051027">
    <property type="entry name" value="bZIP_transcription_factors"/>
</dbReference>
<evidence type="ECO:0000313" key="8">
    <source>
        <dbReference type="Proteomes" id="UP000267821"/>
    </source>
</evidence>
<dbReference type="CDD" id="cd14687">
    <property type="entry name" value="bZIP_ATF2"/>
    <property type="match status" value="1"/>
</dbReference>
<evidence type="ECO:0000256" key="2">
    <source>
        <dbReference type="ARBA" id="ARBA00023015"/>
    </source>
</evidence>
<sequence>MTTNAGQYAPGIPSISNYMDAENIFEQYFNDGAETESKGPISAQTTPLSDPPSENSIKSSPPLTTRSAAASPQVSSMPYFDESQMEGLWDHFALEDGGGYRENTTEGGNGYMYSTAGGVSVPAIPSLPSVTMAAIQPNQVTHQPPHFLKPTVNPPLQTLVHGYPSNTQAVHGQVTPVEDNQQTGIPVFPPDIFNNGSFTGGMDSPPQSRRGSISPQQQSSRRSRKNSKACRDMDEHAQEEKRRRFLERNRVAASKCRQKKKEWMHNLEETARTAQNNSKYLQAAVIQLKDELLLLKQELLKHHDQQKRGSEASTPVKPRQLSIAESEMSEMSDMNVLGEELDIFADETMNEIAESENSTVYTKWGSFFRTAFLFPVVVERPEV</sequence>
<dbReference type="Pfam" id="PF00170">
    <property type="entry name" value="bZIP_1"/>
    <property type="match status" value="1"/>
</dbReference>
<proteinExistence type="predicted"/>
<evidence type="ECO:0000256" key="4">
    <source>
        <dbReference type="ARBA" id="ARBA00023242"/>
    </source>
</evidence>
<dbReference type="STRING" id="1051890.A0A3N4M3S6"/>
<dbReference type="InterPro" id="IPR046347">
    <property type="entry name" value="bZIP_sf"/>
</dbReference>
<name>A0A3N4M3S6_9PEZI</name>
<keyword evidence="2" id="KW-0805">Transcription regulation</keyword>
<feature type="compositionally biased region" description="Low complexity" evidence="5">
    <location>
        <begin position="204"/>
        <end position="220"/>
    </location>
</feature>
<keyword evidence="3" id="KW-0804">Transcription</keyword>
<dbReference type="InParanoid" id="A0A3N4M3S6"/>
<dbReference type="PROSITE" id="PS50217">
    <property type="entry name" value="BZIP"/>
    <property type="match status" value="1"/>
</dbReference>
<evidence type="ECO:0000259" key="6">
    <source>
        <dbReference type="PROSITE" id="PS50217"/>
    </source>
</evidence>
<evidence type="ECO:0000313" key="7">
    <source>
        <dbReference type="EMBL" id="RPB29816.1"/>
    </source>
</evidence>
<reference evidence="7 8" key="1">
    <citation type="journal article" date="2018" name="Nat. Ecol. Evol.">
        <title>Pezizomycetes genomes reveal the molecular basis of ectomycorrhizal truffle lifestyle.</title>
        <authorList>
            <person name="Murat C."/>
            <person name="Payen T."/>
            <person name="Noel B."/>
            <person name="Kuo A."/>
            <person name="Morin E."/>
            <person name="Chen J."/>
            <person name="Kohler A."/>
            <person name="Krizsan K."/>
            <person name="Balestrini R."/>
            <person name="Da Silva C."/>
            <person name="Montanini B."/>
            <person name="Hainaut M."/>
            <person name="Levati E."/>
            <person name="Barry K.W."/>
            <person name="Belfiori B."/>
            <person name="Cichocki N."/>
            <person name="Clum A."/>
            <person name="Dockter R.B."/>
            <person name="Fauchery L."/>
            <person name="Guy J."/>
            <person name="Iotti M."/>
            <person name="Le Tacon F."/>
            <person name="Lindquist E.A."/>
            <person name="Lipzen A."/>
            <person name="Malagnac F."/>
            <person name="Mello A."/>
            <person name="Molinier V."/>
            <person name="Miyauchi S."/>
            <person name="Poulain J."/>
            <person name="Riccioni C."/>
            <person name="Rubini A."/>
            <person name="Sitrit Y."/>
            <person name="Splivallo R."/>
            <person name="Traeger S."/>
            <person name="Wang M."/>
            <person name="Zifcakova L."/>
            <person name="Wipf D."/>
            <person name="Zambonelli A."/>
            <person name="Paolocci F."/>
            <person name="Nowrousian M."/>
            <person name="Ottonello S."/>
            <person name="Baldrian P."/>
            <person name="Spatafora J.W."/>
            <person name="Henrissat B."/>
            <person name="Nagy L.G."/>
            <person name="Aury J.M."/>
            <person name="Wincker P."/>
            <person name="Grigoriev I.V."/>
            <person name="Bonfante P."/>
            <person name="Martin F.M."/>
        </authorList>
    </citation>
    <scope>NUCLEOTIDE SEQUENCE [LARGE SCALE GENOMIC DNA]</scope>
    <source>
        <strain evidence="7 8">ATCC MYA-4762</strain>
    </source>
</reference>